<feature type="region of interest" description="Disordered" evidence="1">
    <location>
        <begin position="1"/>
        <end position="25"/>
    </location>
</feature>
<name>A0A9X0CTQ6_9CNID</name>
<dbReference type="InterPro" id="IPR031365">
    <property type="entry name" value="CMIP6"/>
</dbReference>
<dbReference type="PANTHER" id="PTHR35087">
    <property type="entry name" value="SIMILAR TO HYPOTHETICAL PROTEIN FLJ40298"/>
    <property type="match status" value="1"/>
</dbReference>
<reference evidence="2" key="1">
    <citation type="submission" date="2023-01" db="EMBL/GenBank/DDBJ databases">
        <title>Genome assembly of the deep-sea coral Lophelia pertusa.</title>
        <authorList>
            <person name="Herrera S."/>
            <person name="Cordes E."/>
        </authorList>
    </citation>
    <scope>NUCLEOTIDE SEQUENCE</scope>
    <source>
        <strain evidence="2">USNM1676648</strain>
        <tissue evidence="2">Polyp</tissue>
    </source>
</reference>
<comment type="caution">
    <text evidence="2">The sequence shown here is derived from an EMBL/GenBank/DDBJ whole genome shotgun (WGS) entry which is preliminary data.</text>
</comment>
<sequence length="112" mass="12863">MQVTPTAAKPVPQGVHKTGSKMPKVERISYEHQFNSRLDPSQPVRGRRHGSFIWKVVSDIGKQKRKNSKPVEYAYIADESADTLTAQFHRRKTCRDWTNCGIERICRDTSFS</sequence>
<dbReference type="EMBL" id="MU826519">
    <property type="protein sequence ID" value="KAJ7375732.1"/>
    <property type="molecule type" value="Genomic_DNA"/>
</dbReference>
<dbReference type="Proteomes" id="UP001163046">
    <property type="component" value="Unassembled WGS sequence"/>
</dbReference>
<evidence type="ECO:0000313" key="2">
    <source>
        <dbReference type="EMBL" id="KAJ7375732.1"/>
    </source>
</evidence>
<dbReference type="PANTHER" id="PTHR35087:SF1">
    <property type="entry name" value="RIKEN CDNA 4930505A04 GENE"/>
    <property type="match status" value="1"/>
</dbReference>
<dbReference type="OrthoDB" id="9971371at2759"/>
<keyword evidence="3" id="KW-1185">Reference proteome</keyword>
<evidence type="ECO:0000313" key="3">
    <source>
        <dbReference type="Proteomes" id="UP001163046"/>
    </source>
</evidence>
<organism evidence="2 3">
    <name type="scientific">Desmophyllum pertusum</name>
    <dbReference type="NCBI Taxonomy" id="174260"/>
    <lineage>
        <taxon>Eukaryota</taxon>
        <taxon>Metazoa</taxon>
        <taxon>Cnidaria</taxon>
        <taxon>Anthozoa</taxon>
        <taxon>Hexacorallia</taxon>
        <taxon>Scleractinia</taxon>
        <taxon>Caryophylliina</taxon>
        <taxon>Caryophylliidae</taxon>
        <taxon>Desmophyllum</taxon>
    </lineage>
</organism>
<evidence type="ECO:0000256" key="1">
    <source>
        <dbReference type="SAM" id="MobiDB-lite"/>
    </source>
</evidence>
<protein>
    <submittedName>
        <fullName evidence="2">Uncharacterized protein</fullName>
    </submittedName>
</protein>
<gene>
    <name evidence="2" type="ORF">OS493_039251</name>
</gene>
<proteinExistence type="predicted"/>
<accession>A0A9X0CTQ6</accession>
<dbReference type="Pfam" id="PF15667">
    <property type="entry name" value="CMIP6"/>
    <property type="match status" value="1"/>
</dbReference>
<dbReference type="AlphaFoldDB" id="A0A9X0CTQ6"/>